<dbReference type="RefSeq" id="WP_045163037.1">
    <property type="nucleotide sequence ID" value="NZ_JYHV01000029.1"/>
</dbReference>
<protein>
    <recommendedName>
        <fullName evidence="4">Phosphate-binding protein</fullName>
    </recommendedName>
</protein>
<evidence type="ECO:0000256" key="1">
    <source>
        <dbReference type="ARBA" id="ARBA00008725"/>
    </source>
</evidence>
<feature type="signal peptide" evidence="4">
    <location>
        <begin position="1"/>
        <end position="27"/>
    </location>
</feature>
<comment type="similarity">
    <text evidence="1 4">Belongs to the PstS family.</text>
</comment>
<evidence type="ECO:0000256" key="2">
    <source>
        <dbReference type="ARBA" id="ARBA00022448"/>
    </source>
</evidence>
<evidence type="ECO:0000313" key="7">
    <source>
        <dbReference type="Proteomes" id="UP000032487"/>
    </source>
</evidence>
<evidence type="ECO:0000313" key="6">
    <source>
        <dbReference type="EMBL" id="KJH80410.1"/>
    </source>
</evidence>
<dbReference type="CDD" id="cd13654">
    <property type="entry name" value="PBP2_phosphate_like_2"/>
    <property type="match status" value="1"/>
</dbReference>
<evidence type="ECO:0000256" key="4">
    <source>
        <dbReference type="RuleBase" id="RU367119"/>
    </source>
</evidence>
<keyword evidence="2 4" id="KW-0813">Transport</keyword>
<keyword evidence="4" id="KW-0964">Secreted</keyword>
<keyword evidence="3 4" id="KW-0732">Signal</keyword>
<keyword evidence="4" id="KW-0574">Periplasm</keyword>
<comment type="subcellular location">
    <subcellularLocation>
        <location evidence="4">Periplasm</location>
    </subcellularLocation>
    <subcellularLocation>
        <location evidence="4">Secreted</location>
    </subcellularLocation>
</comment>
<keyword evidence="4" id="KW-0592">Phosphate transport</keyword>
<dbReference type="GO" id="GO:0042301">
    <property type="term" value="F:phosphate ion binding"/>
    <property type="evidence" value="ECO:0007669"/>
    <property type="project" value="UniProtKB-UniRule"/>
</dbReference>
<dbReference type="AlphaFoldDB" id="A0A0D9AH90"/>
<dbReference type="GO" id="GO:0007155">
    <property type="term" value="P:cell adhesion"/>
    <property type="evidence" value="ECO:0007669"/>
    <property type="project" value="UniProtKB-UniRule"/>
</dbReference>
<dbReference type="InterPro" id="IPR050811">
    <property type="entry name" value="Phosphate_ABC_transporter"/>
</dbReference>
<dbReference type="PANTHER" id="PTHR30570:SF1">
    <property type="entry name" value="PHOSPHATE-BINDING PROTEIN PSTS"/>
    <property type="match status" value="1"/>
</dbReference>
<dbReference type="Gene3D" id="3.40.190.10">
    <property type="entry name" value="Periplasmic binding protein-like II"/>
    <property type="match status" value="2"/>
</dbReference>
<dbReference type="InterPro" id="IPR024370">
    <property type="entry name" value="PBP_domain"/>
</dbReference>
<comment type="caution">
    <text evidence="6">The sequence shown here is derived from an EMBL/GenBank/DDBJ whole genome shotgun (WGS) entry which is preliminary data.</text>
</comment>
<evidence type="ECO:0000256" key="3">
    <source>
        <dbReference type="ARBA" id="ARBA00022729"/>
    </source>
</evidence>
<proteinExistence type="inferred from homology"/>
<organism evidence="6 7">
    <name type="scientific">Stutzerimonas stutzeri</name>
    <name type="common">Pseudomonas stutzeri</name>
    <dbReference type="NCBI Taxonomy" id="316"/>
    <lineage>
        <taxon>Bacteria</taxon>
        <taxon>Pseudomonadati</taxon>
        <taxon>Pseudomonadota</taxon>
        <taxon>Gammaproteobacteria</taxon>
        <taxon>Pseudomonadales</taxon>
        <taxon>Pseudomonadaceae</taxon>
        <taxon>Stutzerimonas</taxon>
    </lineage>
</organism>
<dbReference type="Pfam" id="PF12849">
    <property type="entry name" value="PBP_like_2"/>
    <property type="match status" value="1"/>
</dbReference>
<name>A0A0D9AH90_STUST</name>
<sequence length="325" mass="36261">MRVKPGPLLLISLTLSLHTVLAPSSHAVEPVSDGLLVDGSSTVYPLTKEAARRFQRARPGHPIEVKFSGTTAGFRRFCAGETDINDASREMNAEEQAHCAENGIRYRQVPLAMDSIAVVVHPSNRWANDITVDELKTLWAPAAEGHVMRWNQIRPDWPDRPVKLFGRGQDSGTYDVFTQEIVGTTHRSRQDYTASEDEEQLAAGIAAEPNALGFFGIGAYHRHWEELKLLAVDNGSGPIFPTLETVSDNRYRPLTRPLFLYLNEQSLQRKPITQAFVEHYLDGLPSWIHFTGYMPLKAERYARSLAALQQAQEPSTTDANRTGAQ</sequence>
<evidence type="ECO:0000259" key="5">
    <source>
        <dbReference type="Pfam" id="PF12849"/>
    </source>
</evidence>
<dbReference type="GO" id="GO:0005576">
    <property type="term" value="C:extracellular region"/>
    <property type="evidence" value="ECO:0007669"/>
    <property type="project" value="UniProtKB-SubCell"/>
</dbReference>
<dbReference type="GO" id="GO:0042597">
    <property type="term" value="C:periplasmic space"/>
    <property type="evidence" value="ECO:0007669"/>
    <property type="project" value="UniProtKB-SubCell"/>
</dbReference>
<comment type="function">
    <text evidence="4">Involved in the system for phosphate transport across the cytoplasmic membrane.</text>
</comment>
<dbReference type="PANTHER" id="PTHR30570">
    <property type="entry name" value="PERIPLASMIC PHOSPHATE BINDING COMPONENT OF PHOSPHATE ABC TRANSPORTER"/>
    <property type="match status" value="1"/>
</dbReference>
<dbReference type="EMBL" id="JYHV01000029">
    <property type="protein sequence ID" value="KJH80410.1"/>
    <property type="molecule type" value="Genomic_DNA"/>
</dbReference>
<dbReference type="Proteomes" id="UP000032487">
    <property type="component" value="Unassembled WGS sequence"/>
</dbReference>
<feature type="domain" description="PBP" evidence="5">
    <location>
        <begin position="25"/>
        <end position="278"/>
    </location>
</feature>
<dbReference type="GO" id="GO:0006817">
    <property type="term" value="P:phosphate ion transport"/>
    <property type="evidence" value="ECO:0007669"/>
    <property type="project" value="UniProtKB-UniRule"/>
</dbReference>
<dbReference type="OrthoDB" id="9765713at2"/>
<dbReference type="PATRIC" id="fig|316.101.peg.3787"/>
<reference evidence="6 7" key="1">
    <citation type="submission" date="2015-02" db="EMBL/GenBank/DDBJ databases">
        <title>Draft genome sequence of Pseudomonas stutzeri NT0128 isolated from wheat (Triticum turgidum) rhizosphere.</title>
        <authorList>
            <person name="Tovi N."/>
            <person name="Frenk S."/>
            <person name="Hadar Y."/>
            <person name="Minz D."/>
        </authorList>
    </citation>
    <scope>NUCLEOTIDE SEQUENCE [LARGE SCALE GENOMIC DNA]</scope>
    <source>
        <strain evidence="6 7">NT0128</strain>
    </source>
</reference>
<accession>A0A0D9AH90</accession>
<gene>
    <name evidence="6" type="ORF">UF78_15120</name>
</gene>
<feature type="chain" id="PRO_5027136539" description="Phosphate-binding protein" evidence="4">
    <location>
        <begin position="28"/>
        <end position="325"/>
    </location>
</feature>
<dbReference type="SUPFAM" id="SSF53850">
    <property type="entry name" value="Periplasmic binding protein-like II"/>
    <property type="match status" value="1"/>
</dbReference>
<dbReference type="NCBIfam" id="TIGR02136">
    <property type="entry name" value="ptsS_2"/>
    <property type="match status" value="1"/>
</dbReference>
<dbReference type="InterPro" id="IPR011862">
    <property type="entry name" value="Phos-bd"/>
</dbReference>